<evidence type="ECO:0000256" key="4">
    <source>
        <dbReference type="ARBA" id="ARBA00018198"/>
    </source>
</evidence>
<keyword evidence="13" id="KW-0012">Acyltransferase</keyword>
<dbReference type="PROSITE" id="PS00815">
    <property type="entry name" value="AIPM_HOMOCIT_SYNTH_1"/>
    <property type="match status" value="1"/>
</dbReference>
<dbReference type="KEGG" id="pprf:DPRO_0148"/>
<evidence type="ECO:0000256" key="2">
    <source>
        <dbReference type="ARBA" id="ARBA00009396"/>
    </source>
</evidence>
<dbReference type="CDD" id="cd07940">
    <property type="entry name" value="DRE_TIM_IPMS"/>
    <property type="match status" value="1"/>
</dbReference>
<dbReference type="PROSITE" id="PS00816">
    <property type="entry name" value="AIPM_HOMOCIT_SYNTH_2"/>
    <property type="match status" value="1"/>
</dbReference>
<dbReference type="FunFam" id="1.10.238.260:FF:000001">
    <property type="entry name" value="2-isopropylmalate synthase"/>
    <property type="match status" value="1"/>
</dbReference>
<evidence type="ECO:0000259" key="12">
    <source>
        <dbReference type="PROSITE" id="PS50991"/>
    </source>
</evidence>
<comment type="pathway">
    <text evidence="1 11">Amino-acid biosynthesis; L-leucine biosynthesis; L-leucine from 3-methyl-2-oxobutanoate: step 1/4.</text>
</comment>
<dbReference type="GO" id="GO:0003852">
    <property type="term" value="F:2-isopropylmalate synthase activity"/>
    <property type="evidence" value="ECO:0007669"/>
    <property type="project" value="UniProtKB-UniRule"/>
</dbReference>
<sequence>MADRVYVFDTTLRDGEQSPGATMNLDEKIRMARQLETLGVDVIEAGFPIASQGDFEAVQAIARAVESVQVAGLCRAVTGDIDRCWEAIKEARNPRIHTFLATSDIHMKYKLGKEPEQVVEMIDKAVRHAKSYTQNVEFSAEDASRSDWDFLVRVTETAIEAGATVVNIPDTVGYTQPFEYYDMIKYLMDNVRNIDDAIISVHCHNDLGSAVANSLAAIKAGARQVECTVLGIGERAGNAALEDLVMAINTRKELYDVETNVVTEQLYPSCRRLSQIIGMPIPPNKAIVGANAFAHESGIHQDGVIKNRLTYEIMTPDSIGRTSNDIVIGKHSGSHAVKNKAEELGYVLDPDQVKTLFQAVKDLADRKEQVFDEDVEALILESVYRRRDKFRLIDMSVFCGTGDVPAHAATVMEFGEEGEDVEVRKNSSFGEGSIDAVFQSIYSLVGVAPKLEVYSVNAVTEGSDALAGVAVRIEHDGVKAVGRANDGDVVKASALAMINALNRLEKTKEEK</sequence>
<dbReference type="EMBL" id="LT907975">
    <property type="protein sequence ID" value="SOB57027.1"/>
    <property type="molecule type" value="Genomic_DNA"/>
</dbReference>
<dbReference type="Gene3D" id="3.30.160.270">
    <property type="match status" value="1"/>
</dbReference>
<dbReference type="AlphaFoldDB" id="A0A2C8F4K2"/>
<feature type="binding site" evidence="11">
    <location>
        <position position="14"/>
    </location>
    <ligand>
        <name>Mn(2+)</name>
        <dbReference type="ChEBI" id="CHEBI:29035"/>
    </ligand>
</feature>
<keyword evidence="6 11" id="KW-0028">Amino-acid biosynthesis</keyword>
<comment type="cofactor">
    <cofactor evidence="11">
        <name>Mn(2+)</name>
        <dbReference type="ChEBI" id="CHEBI:29035"/>
    </cofactor>
</comment>
<reference evidence="14" key="1">
    <citation type="submission" date="2017-09" db="EMBL/GenBank/DDBJ databases">
        <authorList>
            <person name="Regsiter A."/>
            <person name="William W."/>
        </authorList>
    </citation>
    <scope>NUCLEOTIDE SEQUENCE [LARGE SCALE GENOMIC DNA]</scope>
    <source>
        <strain evidence="14">500-1</strain>
    </source>
</reference>
<comment type="function">
    <text evidence="11">Catalyzes the condensation of the acetyl group of acetyl-CoA with 3-methyl-2-oxobutanoate (2-ketoisovalerate) to form 3-carboxy-3-hydroxy-4-methylpentanoate (2-isopropylmalate).</text>
</comment>
<feature type="domain" description="Pyruvate carboxyltransferase" evidence="12">
    <location>
        <begin position="5"/>
        <end position="267"/>
    </location>
</feature>
<dbReference type="Pfam" id="PF08502">
    <property type="entry name" value="LeuA_dimer"/>
    <property type="match status" value="1"/>
</dbReference>
<dbReference type="SUPFAM" id="SSF110921">
    <property type="entry name" value="2-isopropylmalate synthase LeuA, allosteric (dimerisation) domain"/>
    <property type="match status" value="1"/>
</dbReference>
<evidence type="ECO:0000256" key="9">
    <source>
        <dbReference type="ARBA" id="ARBA00023211"/>
    </source>
</evidence>
<dbReference type="GO" id="GO:0003985">
    <property type="term" value="F:acetyl-CoA C-acetyltransferase activity"/>
    <property type="evidence" value="ECO:0007669"/>
    <property type="project" value="UniProtKB-UniRule"/>
</dbReference>
<organism evidence="13 14">
    <name type="scientific">Pseudodesulfovibrio profundus</name>
    <dbReference type="NCBI Taxonomy" id="57320"/>
    <lineage>
        <taxon>Bacteria</taxon>
        <taxon>Pseudomonadati</taxon>
        <taxon>Thermodesulfobacteriota</taxon>
        <taxon>Desulfovibrionia</taxon>
        <taxon>Desulfovibrionales</taxon>
        <taxon>Desulfovibrionaceae</taxon>
    </lineage>
</organism>
<keyword evidence="5 11" id="KW-0432">Leucine biosynthesis</keyword>
<keyword evidence="11" id="KW-0963">Cytoplasm</keyword>
<evidence type="ECO:0000256" key="7">
    <source>
        <dbReference type="ARBA" id="ARBA00022679"/>
    </source>
</evidence>
<dbReference type="InterPro" id="IPR036230">
    <property type="entry name" value="LeuA_allosteric_dom_sf"/>
</dbReference>
<dbReference type="InterPro" id="IPR013785">
    <property type="entry name" value="Aldolase_TIM"/>
</dbReference>
<dbReference type="InterPro" id="IPR054691">
    <property type="entry name" value="LeuA/HCS_post-cat"/>
</dbReference>
<dbReference type="NCBIfam" id="TIGR00973">
    <property type="entry name" value="leuA_bact"/>
    <property type="match status" value="1"/>
</dbReference>
<dbReference type="EC" id="2.3.3.13" evidence="3 11"/>
<gene>
    <name evidence="11 13" type="primary">leuA</name>
    <name evidence="13" type="ORF">DPRO_0148</name>
</gene>
<feature type="binding site" evidence="11">
    <location>
        <position position="238"/>
    </location>
    <ligand>
        <name>Mn(2+)</name>
        <dbReference type="ChEBI" id="CHEBI:29035"/>
    </ligand>
</feature>
<keyword evidence="10 11" id="KW-0100">Branched-chain amino acid biosynthesis</keyword>
<feature type="region of interest" description="Regulatory domain" evidence="11">
    <location>
        <begin position="391"/>
        <end position="511"/>
    </location>
</feature>
<dbReference type="Pfam" id="PF00682">
    <property type="entry name" value="HMGL-like"/>
    <property type="match status" value="1"/>
</dbReference>
<keyword evidence="9 11" id="KW-0464">Manganese</keyword>
<dbReference type="Gene3D" id="3.20.20.70">
    <property type="entry name" value="Aldolase class I"/>
    <property type="match status" value="1"/>
</dbReference>
<keyword evidence="14" id="KW-1185">Reference proteome</keyword>
<evidence type="ECO:0000256" key="3">
    <source>
        <dbReference type="ARBA" id="ARBA00012973"/>
    </source>
</evidence>
<dbReference type="Pfam" id="PF22617">
    <property type="entry name" value="HCS_D2"/>
    <property type="match status" value="1"/>
</dbReference>
<dbReference type="InterPro" id="IPR013709">
    <property type="entry name" value="2-isopropylmalate_synth_dimer"/>
</dbReference>
<dbReference type="NCBIfam" id="NF002086">
    <property type="entry name" value="PRK00915.1-3"/>
    <property type="match status" value="1"/>
</dbReference>
<comment type="catalytic activity">
    <reaction evidence="11">
        <text>3-methyl-2-oxobutanoate + acetyl-CoA + H2O = (2S)-2-isopropylmalate + CoA + H(+)</text>
        <dbReference type="Rhea" id="RHEA:21524"/>
        <dbReference type="ChEBI" id="CHEBI:1178"/>
        <dbReference type="ChEBI" id="CHEBI:11851"/>
        <dbReference type="ChEBI" id="CHEBI:15377"/>
        <dbReference type="ChEBI" id="CHEBI:15378"/>
        <dbReference type="ChEBI" id="CHEBI:57287"/>
        <dbReference type="ChEBI" id="CHEBI:57288"/>
        <dbReference type="EC" id="2.3.3.13"/>
    </reaction>
</comment>
<evidence type="ECO:0000256" key="8">
    <source>
        <dbReference type="ARBA" id="ARBA00022723"/>
    </source>
</evidence>
<dbReference type="SMART" id="SM00917">
    <property type="entry name" value="LeuA_dimer"/>
    <property type="match status" value="1"/>
</dbReference>
<evidence type="ECO:0000256" key="6">
    <source>
        <dbReference type="ARBA" id="ARBA00022605"/>
    </source>
</evidence>
<evidence type="ECO:0000256" key="1">
    <source>
        <dbReference type="ARBA" id="ARBA00004689"/>
    </source>
</evidence>
<dbReference type="GO" id="GO:0005737">
    <property type="term" value="C:cytoplasm"/>
    <property type="evidence" value="ECO:0007669"/>
    <property type="project" value="UniProtKB-UniRule"/>
</dbReference>
<dbReference type="PANTHER" id="PTHR10277:SF9">
    <property type="entry name" value="2-ISOPROPYLMALATE SYNTHASE 1, CHLOROPLASTIC-RELATED"/>
    <property type="match status" value="1"/>
</dbReference>
<dbReference type="FunFam" id="3.20.20.70:FF:000010">
    <property type="entry name" value="2-isopropylmalate synthase"/>
    <property type="match status" value="1"/>
</dbReference>
<dbReference type="InterPro" id="IPR005671">
    <property type="entry name" value="LeuA_bact_synth"/>
</dbReference>
<dbReference type="RefSeq" id="WP_097010343.1">
    <property type="nucleotide sequence ID" value="NZ_LT907975.1"/>
</dbReference>
<dbReference type="HAMAP" id="MF_01025">
    <property type="entry name" value="LeuA_type1"/>
    <property type="match status" value="1"/>
</dbReference>
<evidence type="ECO:0000313" key="14">
    <source>
        <dbReference type="Proteomes" id="UP000219215"/>
    </source>
</evidence>
<evidence type="ECO:0000313" key="13">
    <source>
        <dbReference type="EMBL" id="SOB57027.1"/>
    </source>
</evidence>
<dbReference type="PROSITE" id="PS50991">
    <property type="entry name" value="PYR_CT"/>
    <property type="match status" value="1"/>
</dbReference>
<dbReference type="SUPFAM" id="SSF51569">
    <property type="entry name" value="Aldolase"/>
    <property type="match status" value="1"/>
</dbReference>
<evidence type="ECO:0000256" key="11">
    <source>
        <dbReference type="HAMAP-Rule" id="MF_01025"/>
    </source>
</evidence>
<dbReference type="InterPro" id="IPR000891">
    <property type="entry name" value="PYR_CT"/>
</dbReference>
<comment type="similarity">
    <text evidence="2 11">Belongs to the alpha-IPM synthase/homocitrate synthase family. LeuA type 1 subfamily.</text>
</comment>
<name>A0A2C8F4K2_9BACT</name>
<dbReference type="OrthoDB" id="9803573at2"/>
<dbReference type="GO" id="GO:0030145">
    <property type="term" value="F:manganese ion binding"/>
    <property type="evidence" value="ECO:0007669"/>
    <property type="project" value="UniProtKB-UniRule"/>
</dbReference>
<dbReference type="Gene3D" id="1.10.238.260">
    <property type="match status" value="1"/>
</dbReference>
<dbReference type="Proteomes" id="UP000219215">
    <property type="component" value="Chromosome DPRO"/>
</dbReference>
<dbReference type="InterPro" id="IPR050073">
    <property type="entry name" value="2-IPM_HCS-like"/>
</dbReference>
<dbReference type="UniPathway" id="UPA00048">
    <property type="reaction ID" value="UER00070"/>
</dbReference>
<protein>
    <recommendedName>
        <fullName evidence="4 11">2-isopropylmalate synthase</fullName>
        <ecNumber evidence="3 11">2.3.3.13</ecNumber>
    </recommendedName>
    <alternativeName>
        <fullName evidence="11">Alpha-IPM synthase</fullName>
    </alternativeName>
    <alternativeName>
        <fullName evidence="11">Alpha-isopropylmalate synthase</fullName>
    </alternativeName>
</protein>
<comment type="subunit">
    <text evidence="11">Homodimer.</text>
</comment>
<proteinExistence type="inferred from homology"/>
<accession>A0A2C8F4K2</accession>
<dbReference type="InterPro" id="IPR002034">
    <property type="entry name" value="AIPM/Hcit_synth_CS"/>
</dbReference>
<feature type="binding site" evidence="11">
    <location>
        <position position="202"/>
    </location>
    <ligand>
        <name>Mn(2+)</name>
        <dbReference type="ChEBI" id="CHEBI:29035"/>
    </ligand>
</feature>
<dbReference type="PANTHER" id="PTHR10277">
    <property type="entry name" value="HOMOCITRATE SYNTHASE-RELATED"/>
    <property type="match status" value="1"/>
</dbReference>
<dbReference type="GO" id="GO:0009098">
    <property type="term" value="P:L-leucine biosynthetic process"/>
    <property type="evidence" value="ECO:0007669"/>
    <property type="project" value="UniProtKB-UniRule"/>
</dbReference>
<feature type="binding site" evidence="11">
    <location>
        <position position="204"/>
    </location>
    <ligand>
        <name>Mn(2+)</name>
        <dbReference type="ChEBI" id="CHEBI:29035"/>
    </ligand>
</feature>
<keyword evidence="8 11" id="KW-0479">Metal-binding</keyword>
<keyword evidence="7 11" id="KW-0808">Transferase</keyword>
<evidence type="ECO:0000256" key="10">
    <source>
        <dbReference type="ARBA" id="ARBA00023304"/>
    </source>
</evidence>
<evidence type="ECO:0000256" key="5">
    <source>
        <dbReference type="ARBA" id="ARBA00022430"/>
    </source>
</evidence>